<comment type="caution">
    <text evidence="2">The sequence shown here is derived from an EMBL/GenBank/DDBJ whole genome shotgun (WGS) entry which is preliminary data.</text>
</comment>
<evidence type="ECO:0000313" key="3">
    <source>
        <dbReference type="Proteomes" id="UP001187531"/>
    </source>
</evidence>
<dbReference type="Proteomes" id="UP001187531">
    <property type="component" value="Unassembled WGS sequence"/>
</dbReference>
<organism evidence="2 3">
    <name type="scientific">Artemia franciscana</name>
    <name type="common">Brine shrimp</name>
    <name type="synonym">Artemia sanfranciscana</name>
    <dbReference type="NCBI Taxonomy" id="6661"/>
    <lineage>
        <taxon>Eukaryota</taxon>
        <taxon>Metazoa</taxon>
        <taxon>Ecdysozoa</taxon>
        <taxon>Arthropoda</taxon>
        <taxon>Crustacea</taxon>
        <taxon>Branchiopoda</taxon>
        <taxon>Anostraca</taxon>
        <taxon>Artemiidae</taxon>
        <taxon>Artemia</taxon>
    </lineage>
</organism>
<gene>
    <name evidence="2" type="ORF">QYM36_008492</name>
</gene>
<protein>
    <submittedName>
        <fullName evidence="2">Uncharacterized protein</fullName>
    </submittedName>
</protein>
<evidence type="ECO:0000256" key="1">
    <source>
        <dbReference type="SAM" id="SignalP"/>
    </source>
</evidence>
<accession>A0AA88IVA8</accession>
<sequence>MPLLLVSSITVQCQACCKRWYDNGINRCVGKITSECTLKWLFIDCNTNSNKQKHLKLESRRTIQHRLPFSVAIRITRLNKRGTAIKQPTAFGRVMTPTSYLKRSTKNTTPSPTPFSILLTMPLVDNEDMSTAKYLKQVLIASPSSLEESEIEVLQEMISVLKKDLSSAR</sequence>
<proteinExistence type="predicted"/>
<reference evidence="2" key="1">
    <citation type="submission" date="2023-07" db="EMBL/GenBank/DDBJ databases">
        <title>Chromosome-level genome assembly of Artemia franciscana.</title>
        <authorList>
            <person name="Jo E."/>
        </authorList>
    </citation>
    <scope>NUCLEOTIDE SEQUENCE</scope>
    <source>
        <tissue evidence="2">Whole body</tissue>
    </source>
</reference>
<dbReference type="AlphaFoldDB" id="A0AA88IVA8"/>
<dbReference type="EMBL" id="JAVRJZ010000001">
    <property type="protein sequence ID" value="KAK2728032.1"/>
    <property type="molecule type" value="Genomic_DNA"/>
</dbReference>
<name>A0AA88IVA8_ARTSF</name>
<evidence type="ECO:0000313" key="2">
    <source>
        <dbReference type="EMBL" id="KAK2728032.1"/>
    </source>
</evidence>
<feature type="signal peptide" evidence="1">
    <location>
        <begin position="1"/>
        <end position="15"/>
    </location>
</feature>
<keyword evidence="1" id="KW-0732">Signal</keyword>
<keyword evidence="3" id="KW-1185">Reference proteome</keyword>
<feature type="chain" id="PRO_5041719736" evidence="1">
    <location>
        <begin position="16"/>
        <end position="169"/>
    </location>
</feature>